<evidence type="ECO:0000313" key="6">
    <source>
        <dbReference type="EMBL" id="CAI0439937.1"/>
    </source>
</evidence>
<feature type="domain" description="Partial AB-hydrolase lipase" evidence="5">
    <location>
        <begin position="59"/>
        <end position="115"/>
    </location>
</feature>
<dbReference type="PIRSF" id="PIRSF000862">
    <property type="entry name" value="Steryl_ester_lip"/>
    <property type="match status" value="1"/>
</dbReference>
<feature type="active site" description="Nucleophile" evidence="3">
    <location>
        <position position="191"/>
    </location>
</feature>
<feature type="chain" id="PRO_5043482802" description="Lipase" evidence="4">
    <location>
        <begin position="24"/>
        <end position="420"/>
    </location>
</feature>
<dbReference type="InterPro" id="IPR025483">
    <property type="entry name" value="Lipase_euk"/>
</dbReference>
<proteinExistence type="inferred from homology"/>
<evidence type="ECO:0000256" key="1">
    <source>
        <dbReference type="ARBA" id="ARBA00010701"/>
    </source>
</evidence>
<keyword evidence="7" id="KW-1185">Reference proteome</keyword>
<dbReference type="PANTHER" id="PTHR11005">
    <property type="entry name" value="LYSOSOMAL ACID LIPASE-RELATED"/>
    <property type="match status" value="1"/>
</dbReference>
<dbReference type="Gene3D" id="3.40.50.1820">
    <property type="entry name" value="alpha/beta hydrolase"/>
    <property type="match status" value="1"/>
</dbReference>
<gene>
    <name evidence="6" type="ORF">LITE_LOCUS26333</name>
</gene>
<evidence type="ECO:0000313" key="7">
    <source>
        <dbReference type="Proteomes" id="UP001154282"/>
    </source>
</evidence>
<dbReference type="SUPFAM" id="SSF53474">
    <property type="entry name" value="alpha/beta-Hydrolases"/>
    <property type="match status" value="1"/>
</dbReference>
<organism evidence="6 7">
    <name type="scientific">Linum tenue</name>
    <dbReference type="NCBI Taxonomy" id="586396"/>
    <lineage>
        <taxon>Eukaryota</taxon>
        <taxon>Viridiplantae</taxon>
        <taxon>Streptophyta</taxon>
        <taxon>Embryophyta</taxon>
        <taxon>Tracheophyta</taxon>
        <taxon>Spermatophyta</taxon>
        <taxon>Magnoliopsida</taxon>
        <taxon>eudicotyledons</taxon>
        <taxon>Gunneridae</taxon>
        <taxon>Pentapetalae</taxon>
        <taxon>rosids</taxon>
        <taxon>fabids</taxon>
        <taxon>Malpighiales</taxon>
        <taxon>Linaceae</taxon>
        <taxon>Linum</taxon>
    </lineage>
</organism>
<keyword evidence="4" id="KW-0732">Signal</keyword>
<feature type="signal peptide" evidence="4">
    <location>
        <begin position="1"/>
        <end position="23"/>
    </location>
</feature>
<evidence type="ECO:0000259" key="5">
    <source>
        <dbReference type="Pfam" id="PF04083"/>
    </source>
</evidence>
<protein>
    <recommendedName>
        <fullName evidence="2">Lipase</fullName>
    </recommendedName>
</protein>
<dbReference type="Pfam" id="PF04083">
    <property type="entry name" value="Abhydro_lipase"/>
    <property type="match status" value="1"/>
</dbReference>
<dbReference type="FunFam" id="3.40.50.1820:FF:000126">
    <property type="entry name" value="Lipase"/>
    <property type="match status" value="1"/>
</dbReference>
<reference evidence="6" key="1">
    <citation type="submission" date="2022-08" db="EMBL/GenBank/DDBJ databases">
        <authorList>
            <person name="Gutierrez-Valencia J."/>
        </authorList>
    </citation>
    <scope>NUCLEOTIDE SEQUENCE</scope>
</reference>
<feature type="active site" description="Charge relay system" evidence="3">
    <location>
        <position position="396"/>
    </location>
</feature>
<dbReference type="GO" id="GO:0016042">
    <property type="term" value="P:lipid catabolic process"/>
    <property type="evidence" value="ECO:0007669"/>
    <property type="project" value="UniProtKB-KW"/>
</dbReference>
<keyword evidence="2" id="KW-0378">Hydrolase</keyword>
<keyword evidence="2" id="KW-0443">Lipid metabolism</keyword>
<comment type="similarity">
    <text evidence="1 2">Belongs to the AB hydrolase superfamily. Lipase family.</text>
</comment>
<dbReference type="EMBL" id="CAMGYJ010000006">
    <property type="protein sequence ID" value="CAI0439937.1"/>
    <property type="molecule type" value="Genomic_DNA"/>
</dbReference>
<evidence type="ECO:0000256" key="4">
    <source>
        <dbReference type="SAM" id="SignalP"/>
    </source>
</evidence>
<keyword evidence="2" id="KW-0442">Lipid degradation</keyword>
<accession>A0AAV0M159</accession>
<name>A0AAV0M159_9ROSI</name>
<comment type="caution">
    <text evidence="6">The sequence shown here is derived from an EMBL/GenBank/DDBJ whole genome shotgun (WGS) entry which is preliminary data.</text>
</comment>
<dbReference type="GO" id="GO:0016788">
    <property type="term" value="F:hydrolase activity, acting on ester bonds"/>
    <property type="evidence" value="ECO:0007669"/>
    <property type="project" value="InterPro"/>
</dbReference>
<evidence type="ECO:0000256" key="2">
    <source>
        <dbReference type="PIRNR" id="PIRNR000862"/>
    </source>
</evidence>
<dbReference type="AlphaFoldDB" id="A0AAV0M159"/>
<dbReference type="Proteomes" id="UP001154282">
    <property type="component" value="Unassembled WGS sequence"/>
</dbReference>
<dbReference type="InterPro" id="IPR006693">
    <property type="entry name" value="AB_hydrolase_lipase"/>
</dbReference>
<evidence type="ECO:0000256" key="3">
    <source>
        <dbReference type="PIRSR" id="PIRSR000862-1"/>
    </source>
</evidence>
<sequence length="420" mass="46117">MAKALISLVILSSLLCKFTVGTGRTTDLSAAINATAPAAAPFALSLGDDEDGGICDLLVTNQGYICEEHTVTTSDGYILSLQRIPVGISGGITPGKRTPVLLQHGVLMDGMTWLLLPPSQALAFVLADNGYDVWIANSRGTKYSRGHVSLTTDDKDYWNWSWDELVNYDLPATVDYVHNQTGEKLHYIGHSQGTLIALASLSKGLLMDKLRSATLLCPIAYLGQMNSFLARVGVDLFIAKVNFFSSSAIFNGNRIDVANLLHNICNVPGVDCGDLMTAITGQNCCLQSSTVDLFLKYEPQPTSTKNMIHFAQMARRGTLAMYDYDDEYENMNHYGQPSPPEYSMTTIPDDFPLFFSYGGTDTLSDKSDVRILLDVLKGRDDSNGKFMTQYVNNYAHADYVMADAAKEEVYDLVLTFLKLH</sequence>
<dbReference type="InterPro" id="IPR029058">
    <property type="entry name" value="AB_hydrolase_fold"/>
</dbReference>
<feature type="active site" description="Charge relay system" evidence="3">
    <location>
        <position position="361"/>
    </location>
</feature>